<feature type="compositionally biased region" description="Basic residues" evidence="1">
    <location>
        <begin position="51"/>
        <end position="62"/>
    </location>
</feature>
<evidence type="ECO:0000313" key="2">
    <source>
        <dbReference type="EMBL" id="KAG8046510.1"/>
    </source>
</evidence>
<feature type="region of interest" description="Disordered" evidence="1">
    <location>
        <begin position="28"/>
        <end position="69"/>
    </location>
</feature>
<dbReference type="EMBL" id="JAAALK010000290">
    <property type="protein sequence ID" value="KAG8046510.1"/>
    <property type="molecule type" value="Genomic_DNA"/>
</dbReference>
<dbReference type="Proteomes" id="UP000729402">
    <property type="component" value="Unassembled WGS sequence"/>
</dbReference>
<keyword evidence="3" id="KW-1185">Reference proteome</keyword>
<sequence>MPRSTYQGRCSGSRVGVDVGRRSKTPWIIVPMPTTGSSYVPAAHGPQRQPQGHRRGGRRVSPRRPPGFRKDAADAVIWIYAELAPSPSESDSCRRSKGNTEPIQQHWYPVRVAIAAFASAPSSAVGKGKSSPEAGEATTCQVSTTLVPATRNHHRVCVAAGKGKSSPEAGESTRPTALELLNTPTPATRVVTLEVPDVGLRCEGVVGSPTTLSGKRHYNGDEQARRVYAVVFKTSTSSTSSPPHATYCGIVQDESIRMNPLGYGMCILGSSFCVLQVTEMKYSLL</sequence>
<reference evidence="2" key="1">
    <citation type="journal article" date="2021" name="bioRxiv">
        <title>Whole Genome Assembly and Annotation of Northern Wild Rice, Zizania palustris L., Supports a Whole Genome Duplication in the Zizania Genus.</title>
        <authorList>
            <person name="Haas M."/>
            <person name="Kono T."/>
            <person name="Macchietto M."/>
            <person name="Millas R."/>
            <person name="McGilp L."/>
            <person name="Shao M."/>
            <person name="Duquette J."/>
            <person name="Hirsch C.N."/>
            <person name="Kimball J."/>
        </authorList>
    </citation>
    <scope>NUCLEOTIDE SEQUENCE</scope>
    <source>
        <tissue evidence="2">Fresh leaf tissue</tissue>
    </source>
</reference>
<proteinExistence type="predicted"/>
<accession>A0A8J5RK90</accession>
<evidence type="ECO:0000256" key="1">
    <source>
        <dbReference type="SAM" id="MobiDB-lite"/>
    </source>
</evidence>
<protein>
    <submittedName>
        <fullName evidence="2">Uncharacterized protein</fullName>
    </submittedName>
</protein>
<organism evidence="2 3">
    <name type="scientific">Zizania palustris</name>
    <name type="common">Northern wild rice</name>
    <dbReference type="NCBI Taxonomy" id="103762"/>
    <lineage>
        <taxon>Eukaryota</taxon>
        <taxon>Viridiplantae</taxon>
        <taxon>Streptophyta</taxon>
        <taxon>Embryophyta</taxon>
        <taxon>Tracheophyta</taxon>
        <taxon>Spermatophyta</taxon>
        <taxon>Magnoliopsida</taxon>
        <taxon>Liliopsida</taxon>
        <taxon>Poales</taxon>
        <taxon>Poaceae</taxon>
        <taxon>BOP clade</taxon>
        <taxon>Oryzoideae</taxon>
        <taxon>Oryzeae</taxon>
        <taxon>Zizaniinae</taxon>
        <taxon>Zizania</taxon>
    </lineage>
</organism>
<dbReference type="AlphaFoldDB" id="A0A8J5RK90"/>
<comment type="caution">
    <text evidence="2">The sequence shown here is derived from an EMBL/GenBank/DDBJ whole genome shotgun (WGS) entry which is preliminary data.</text>
</comment>
<gene>
    <name evidence="2" type="ORF">GUJ93_ZPchr0008g11881</name>
</gene>
<reference evidence="2" key="2">
    <citation type="submission" date="2021-02" db="EMBL/GenBank/DDBJ databases">
        <authorList>
            <person name="Kimball J.A."/>
            <person name="Haas M.W."/>
            <person name="Macchietto M."/>
            <person name="Kono T."/>
            <person name="Duquette J."/>
            <person name="Shao M."/>
        </authorList>
    </citation>
    <scope>NUCLEOTIDE SEQUENCE</scope>
    <source>
        <tissue evidence="2">Fresh leaf tissue</tissue>
    </source>
</reference>
<name>A0A8J5RK90_ZIZPA</name>
<evidence type="ECO:0000313" key="3">
    <source>
        <dbReference type="Proteomes" id="UP000729402"/>
    </source>
</evidence>